<dbReference type="AlphaFoldDB" id="A0A7I8VSX7"/>
<evidence type="ECO:0000256" key="2">
    <source>
        <dbReference type="ARBA" id="ARBA00022737"/>
    </source>
</evidence>
<feature type="domain" description="C2H2-type" evidence="6">
    <location>
        <begin position="372"/>
        <end position="400"/>
    </location>
</feature>
<evidence type="ECO:0000256" key="5">
    <source>
        <dbReference type="PROSITE-ProRule" id="PRU00042"/>
    </source>
</evidence>
<accession>A0A7I8VSX7</accession>
<keyword evidence="1" id="KW-0479">Metal-binding</keyword>
<keyword evidence="2" id="KW-0677">Repeat</keyword>
<evidence type="ECO:0000256" key="4">
    <source>
        <dbReference type="ARBA" id="ARBA00022833"/>
    </source>
</evidence>
<dbReference type="PANTHER" id="PTHR24379:SF121">
    <property type="entry name" value="C2H2-TYPE DOMAIN-CONTAINING PROTEIN"/>
    <property type="match status" value="1"/>
</dbReference>
<sequence>MLENDQSEDERIGKLTIYYCKQCNLKSDNKSTIKEHIKTCFKNDLITVTIEETDINPIKRRKFKKPPDFIGKKDLDSMLICLECPQSKFYNSYELEIHHKCHSNIIGSGQDIILSCFHCDYGLGEKADWSRLRIHLYQMHKIDFTIECKYCQNIYPVATEYQKHLKEVHYICCSKCSFKTEYQQNFEAHSKCHIRNSKHFRCFICGYSYNKLPSRWSLMAKHIILHHPQTVIPPYQCPNCQEGCAELPLYYKHLKHCLKKRENSSYKIPNRSGKIKRLAYEATNSSYTIPDVSQLICIEEDINAETGKNCTYYCDEHDFLTDSLYTILHHHGLFHSLQNEDNLSTREDLLKLLDDMNTKHANEPIISESDTPRCCYCKRTFSSREAFIFHWRKSHSALDAYKRFKCQYCEKIFRSQGSQQTHISQFHRPKSKSKLECSKKSKIVYVCEECGYTTPVKKRLSNHRLSVHEGVKPYNCSKCTFKTNEVSDLKRHLNKHDGLQKFKCQLCPYASYQRFLLVNHCSRTHNIQLPRASRNTLGNNRNIRFSNRVKNSSTFEDNV</sequence>
<feature type="domain" description="C2H2-type" evidence="6">
    <location>
        <begin position="404"/>
        <end position="432"/>
    </location>
</feature>
<dbReference type="OrthoDB" id="8918594at2759"/>
<evidence type="ECO:0000256" key="1">
    <source>
        <dbReference type="ARBA" id="ARBA00022723"/>
    </source>
</evidence>
<name>A0A7I8VSX7_9ANNE</name>
<evidence type="ECO:0000313" key="7">
    <source>
        <dbReference type="EMBL" id="CAD5119363.1"/>
    </source>
</evidence>
<dbReference type="SUPFAM" id="SSF57667">
    <property type="entry name" value="beta-beta-alpha zinc fingers"/>
    <property type="match status" value="1"/>
</dbReference>
<dbReference type="InterPro" id="IPR036236">
    <property type="entry name" value="Znf_C2H2_sf"/>
</dbReference>
<dbReference type="PROSITE" id="PS50157">
    <property type="entry name" value="ZINC_FINGER_C2H2_2"/>
    <property type="match status" value="4"/>
</dbReference>
<keyword evidence="3 5" id="KW-0863">Zinc-finger</keyword>
<evidence type="ECO:0000259" key="6">
    <source>
        <dbReference type="PROSITE" id="PS50157"/>
    </source>
</evidence>
<dbReference type="InterPro" id="IPR013087">
    <property type="entry name" value="Znf_C2H2_type"/>
</dbReference>
<feature type="domain" description="C2H2-type" evidence="6">
    <location>
        <begin position="445"/>
        <end position="473"/>
    </location>
</feature>
<dbReference type="PROSITE" id="PS00028">
    <property type="entry name" value="ZINC_FINGER_C2H2_1"/>
    <property type="match status" value="3"/>
</dbReference>
<comment type="caution">
    <text evidence="7">The sequence shown here is derived from an EMBL/GenBank/DDBJ whole genome shotgun (WGS) entry which is preliminary data.</text>
</comment>
<evidence type="ECO:0000256" key="3">
    <source>
        <dbReference type="ARBA" id="ARBA00022771"/>
    </source>
</evidence>
<gene>
    <name evidence="7" type="ORF">DGYR_LOCUS7617</name>
</gene>
<keyword evidence="4" id="KW-0862">Zinc</keyword>
<reference evidence="7 8" key="1">
    <citation type="submission" date="2020-08" db="EMBL/GenBank/DDBJ databases">
        <authorList>
            <person name="Hejnol A."/>
        </authorList>
    </citation>
    <scope>NUCLEOTIDE SEQUENCE [LARGE SCALE GENOMIC DNA]</scope>
</reference>
<evidence type="ECO:0000313" key="8">
    <source>
        <dbReference type="Proteomes" id="UP000549394"/>
    </source>
</evidence>
<keyword evidence="8" id="KW-1185">Reference proteome</keyword>
<protein>
    <submittedName>
        <fullName evidence="7">DgyrCDS7980</fullName>
    </submittedName>
</protein>
<dbReference type="PANTHER" id="PTHR24379">
    <property type="entry name" value="KRAB AND ZINC FINGER DOMAIN-CONTAINING"/>
    <property type="match status" value="1"/>
</dbReference>
<dbReference type="Gene3D" id="3.30.160.60">
    <property type="entry name" value="Classic Zinc Finger"/>
    <property type="match status" value="2"/>
</dbReference>
<organism evidence="7 8">
    <name type="scientific">Dimorphilus gyrociliatus</name>
    <dbReference type="NCBI Taxonomy" id="2664684"/>
    <lineage>
        <taxon>Eukaryota</taxon>
        <taxon>Metazoa</taxon>
        <taxon>Spiralia</taxon>
        <taxon>Lophotrochozoa</taxon>
        <taxon>Annelida</taxon>
        <taxon>Polychaeta</taxon>
        <taxon>Polychaeta incertae sedis</taxon>
        <taxon>Dinophilidae</taxon>
        <taxon>Dimorphilus</taxon>
    </lineage>
</organism>
<dbReference type="EMBL" id="CAJFCJ010000010">
    <property type="protein sequence ID" value="CAD5119363.1"/>
    <property type="molecule type" value="Genomic_DNA"/>
</dbReference>
<dbReference type="GO" id="GO:0008270">
    <property type="term" value="F:zinc ion binding"/>
    <property type="evidence" value="ECO:0007669"/>
    <property type="project" value="UniProtKB-KW"/>
</dbReference>
<dbReference type="Proteomes" id="UP000549394">
    <property type="component" value="Unassembled WGS sequence"/>
</dbReference>
<proteinExistence type="predicted"/>
<feature type="domain" description="C2H2-type" evidence="6">
    <location>
        <begin position="474"/>
        <end position="501"/>
    </location>
</feature>
<dbReference type="SMART" id="SM00355">
    <property type="entry name" value="ZnF_C2H2"/>
    <property type="match status" value="12"/>
</dbReference>